<evidence type="ECO:0000313" key="2">
    <source>
        <dbReference type="Proteomes" id="UP001550628"/>
    </source>
</evidence>
<dbReference type="EMBL" id="JBEYBF010000004">
    <property type="protein sequence ID" value="MEU1951998.1"/>
    <property type="molecule type" value="Genomic_DNA"/>
</dbReference>
<organism evidence="1 2">
    <name type="scientific">Nocardia rhamnosiphila</name>
    <dbReference type="NCBI Taxonomy" id="426716"/>
    <lineage>
        <taxon>Bacteria</taxon>
        <taxon>Bacillati</taxon>
        <taxon>Actinomycetota</taxon>
        <taxon>Actinomycetes</taxon>
        <taxon>Mycobacteriales</taxon>
        <taxon>Nocardiaceae</taxon>
        <taxon>Nocardia</taxon>
    </lineage>
</organism>
<sequence length="52" mass="5922">MKNTTGIDRLPRGVRLLHALQKEPDWPAMTATELASYREKMSPSIPGRRTRS</sequence>
<proteinExistence type="predicted"/>
<protein>
    <submittedName>
        <fullName evidence="1">Uncharacterized protein</fullName>
    </submittedName>
</protein>
<evidence type="ECO:0000313" key="1">
    <source>
        <dbReference type="EMBL" id="MEU1951998.1"/>
    </source>
</evidence>
<dbReference type="RefSeq" id="WP_156058679.1">
    <property type="nucleotide sequence ID" value="NZ_JBEYBD010000001.1"/>
</dbReference>
<accession>A0ABV2WM87</accession>
<dbReference type="Proteomes" id="UP001550628">
    <property type="component" value="Unassembled WGS sequence"/>
</dbReference>
<dbReference type="GeneID" id="96248400"/>
<comment type="caution">
    <text evidence="1">The sequence shown here is derived from an EMBL/GenBank/DDBJ whole genome shotgun (WGS) entry which is preliminary data.</text>
</comment>
<name>A0ABV2WM87_9NOCA</name>
<reference evidence="1 2" key="1">
    <citation type="submission" date="2024-06" db="EMBL/GenBank/DDBJ databases">
        <title>The Natural Products Discovery Center: Release of the First 8490 Sequenced Strains for Exploring Actinobacteria Biosynthetic Diversity.</title>
        <authorList>
            <person name="Kalkreuter E."/>
            <person name="Kautsar S.A."/>
            <person name="Yang D."/>
            <person name="Bader C.D."/>
            <person name="Teijaro C.N."/>
            <person name="Fluegel L."/>
            <person name="Davis C.M."/>
            <person name="Simpson J.R."/>
            <person name="Lauterbach L."/>
            <person name="Steele A.D."/>
            <person name="Gui C."/>
            <person name="Meng S."/>
            <person name="Li G."/>
            <person name="Viehrig K."/>
            <person name="Ye F."/>
            <person name="Su P."/>
            <person name="Kiefer A.F."/>
            <person name="Nichols A."/>
            <person name="Cepeda A.J."/>
            <person name="Yan W."/>
            <person name="Fan B."/>
            <person name="Jiang Y."/>
            <person name="Adhikari A."/>
            <person name="Zheng C.-J."/>
            <person name="Schuster L."/>
            <person name="Cowan T.M."/>
            <person name="Smanski M.J."/>
            <person name="Chevrette M.G."/>
            <person name="De Carvalho L.P.S."/>
            <person name="Shen B."/>
        </authorList>
    </citation>
    <scope>NUCLEOTIDE SEQUENCE [LARGE SCALE GENOMIC DNA]</scope>
    <source>
        <strain evidence="1 2">NPDC019708</strain>
    </source>
</reference>
<gene>
    <name evidence="1" type="ORF">ABZ510_09055</name>
</gene>
<keyword evidence="2" id="KW-1185">Reference proteome</keyword>